<evidence type="ECO:0000256" key="1">
    <source>
        <dbReference type="SAM" id="Phobius"/>
    </source>
</evidence>
<dbReference type="HOGENOM" id="CLU_139743_0_0_11"/>
<dbReference type="RefSeq" id="WP_013882187.1">
    <property type="nucleotide sequence ID" value="NC_015671.1"/>
</dbReference>
<keyword evidence="1" id="KW-1133">Transmembrane helix</keyword>
<feature type="transmembrane region" description="Helical" evidence="1">
    <location>
        <begin position="88"/>
        <end position="114"/>
    </location>
</feature>
<proteinExistence type="predicted"/>
<protein>
    <submittedName>
        <fullName evidence="2">Uncharacterized protein</fullName>
    </submittedName>
</protein>
<dbReference type="OrthoDB" id="4864085at2"/>
<reference evidence="3" key="1">
    <citation type="submission" date="2011-04" db="EMBL/GenBank/DDBJ databases">
        <title>Complete sequence of Cellvibrio gilvus ATCC 13127.</title>
        <authorList>
            <person name="Lucas S."/>
            <person name="Han J."/>
            <person name="Lapidus A."/>
            <person name="Cheng J.-F."/>
            <person name="Goodwin L."/>
            <person name="Pitluck S."/>
            <person name="Peters L."/>
            <person name="Munk A."/>
            <person name="Detter J.C."/>
            <person name="Han C."/>
            <person name="Tapia R."/>
            <person name="Land M."/>
            <person name="Hauser L."/>
            <person name="Kyrpides N."/>
            <person name="Ivanova N."/>
            <person name="Ovchinnikova G."/>
            <person name="Pagani I."/>
            <person name="Mead D."/>
            <person name="Brumm P."/>
            <person name="Woyke T."/>
        </authorList>
    </citation>
    <scope>NUCLEOTIDE SEQUENCE [LARGE SCALE GENOMIC DNA]</scope>
    <source>
        <strain evidence="3">ATCC 13127 / NRRL B-14078</strain>
    </source>
</reference>
<dbReference type="Proteomes" id="UP000000485">
    <property type="component" value="Chromosome"/>
</dbReference>
<organism evidence="2 3">
    <name type="scientific">Cellulomonas gilvus (strain ATCC 13127 / NRRL B-14078)</name>
    <name type="common">Cellvibrio gilvus</name>
    <dbReference type="NCBI Taxonomy" id="593907"/>
    <lineage>
        <taxon>Bacteria</taxon>
        <taxon>Bacillati</taxon>
        <taxon>Actinomycetota</taxon>
        <taxon>Actinomycetes</taxon>
        <taxon>Micrococcales</taxon>
        <taxon>Cellulomonadaceae</taxon>
        <taxon>Cellulomonas</taxon>
    </lineage>
</organism>
<name>F8A2U0_CELGA</name>
<feature type="transmembrane region" description="Helical" evidence="1">
    <location>
        <begin position="52"/>
        <end position="76"/>
    </location>
</feature>
<dbReference type="AlphaFoldDB" id="F8A2U0"/>
<evidence type="ECO:0000313" key="2">
    <source>
        <dbReference type="EMBL" id="AEI10657.1"/>
    </source>
</evidence>
<evidence type="ECO:0000313" key="3">
    <source>
        <dbReference type="Proteomes" id="UP000000485"/>
    </source>
</evidence>
<dbReference type="EMBL" id="CP002665">
    <property type="protein sequence ID" value="AEI10657.1"/>
    <property type="molecule type" value="Genomic_DNA"/>
</dbReference>
<gene>
    <name evidence="2" type="ordered locus">Celgi_0126</name>
</gene>
<keyword evidence="1" id="KW-0812">Transmembrane</keyword>
<feature type="transmembrane region" description="Helical" evidence="1">
    <location>
        <begin position="27"/>
        <end position="46"/>
    </location>
</feature>
<sequence>MTVQHAPELTVAGGHVVAARRRPLRTVGSAVTAATGTVVGLAPHVLHHIGPLVGTALVAGVGGQALFGLVGLIAALPMLVRLRRRSRTWWAPGLALLAFAAAFVVSTTVIGPMISGDGVPSEVTPSAPADHDQHH</sequence>
<dbReference type="KEGG" id="cga:Celgi_0126"/>
<keyword evidence="3" id="KW-1185">Reference proteome</keyword>
<accession>F8A2U0</accession>
<keyword evidence="1" id="KW-0472">Membrane</keyword>